<sequence length="181" mass="19071">MTSDASSLATSDTGVLRDQFLSAMSRVPLSVAVVVAGAPDARIALTVGTFISVSADPPMVLVAVKSGSPLYSAVSQHRRFVINVLSCGQVEHSERFSGRPRTGRPYDLAEARWIRAAGETQRFLEGAVAAFDCELVEARSIASHVLLIGRVDEIVAGEDHPLVYCSRAYGTLSPLAGAGAV</sequence>
<dbReference type="PANTHER" id="PTHR30466:SF1">
    <property type="entry name" value="FMN REDUCTASE (NADH) RUTF"/>
    <property type="match status" value="1"/>
</dbReference>
<proteinExistence type="predicted"/>
<dbReference type="Proteomes" id="UP001629392">
    <property type="component" value="Unassembled WGS sequence"/>
</dbReference>
<protein>
    <submittedName>
        <fullName evidence="3">Flavin reductase family protein</fullName>
    </submittedName>
</protein>
<comment type="caution">
    <text evidence="3">The sequence shown here is derived from an EMBL/GenBank/DDBJ whole genome shotgun (WGS) entry which is preliminary data.</text>
</comment>
<organism evidence="3 4">
    <name type="scientific">Paraburkholderia strydomiana</name>
    <dbReference type="NCBI Taxonomy" id="1245417"/>
    <lineage>
        <taxon>Bacteria</taxon>
        <taxon>Pseudomonadati</taxon>
        <taxon>Pseudomonadota</taxon>
        <taxon>Betaproteobacteria</taxon>
        <taxon>Burkholderiales</taxon>
        <taxon>Burkholderiaceae</taxon>
        <taxon>Paraburkholderia</taxon>
    </lineage>
</organism>
<name>A0ABW9ESE3_9BURK</name>
<dbReference type="SMART" id="SM00903">
    <property type="entry name" value="Flavin_Reduct"/>
    <property type="match status" value="1"/>
</dbReference>
<dbReference type="InterPro" id="IPR002563">
    <property type="entry name" value="Flavin_Rdtase-like_dom"/>
</dbReference>
<dbReference type="PANTHER" id="PTHR30466">
    <property type="entry name" value="FLAVIN REDUCTASE"/>
    <property type="match status" value="1"/>
</dbReference>
<evidence type="ECO:0000313" key="3">
    <source>
        <dbReference type="EMBL" id="MFM0722034.1"/>
    </source>
</evidence>
<dbReference type="EMBL" id="JAQQCL010000086">
    <property type="protein sequence ID" value="MFM0722034.1"/>
    <property type="molecule type" value="Genomic_DNA"/>
</dbReference>
<dbReference type="InterPro" id="IPR012349">
    <property type="entry name" value="Split_barrel_FMN-bd"/>
</dbReference>
<dbReference type="Pfam" id="PF01613">
    <property type="entry name" value="Flavin_Reduct"/>
    <property type="match status" value="1"/>
</dbReference>
<reference evidence="3 4" key="1">
    <citation type="journal article" date="2024" name="Chem. Sci.">
        <title>Discovery of megapolipeptins by genome mining of a Burkholderiales bacteria collection.</title>
        <authorList>
            <person name="Paulo B.S."/>
            <person name="Recchia M.J.J."/>
            <person name="Lee S."/>
            <person name="Fergusson C.H."/>
            <person name="Romanowski S.B."/>
            <person name="Hernandez A."/>
            <person name="Krull N."/>
            <person name="Liu D.Y."/>
            <person name="Cavanagh H."/>
            <person name="Bos A."/>
            <person name="Gray C.A."/>
            <person name="Murphy B.T."/>
            <person name="Linington R.G."/>
            <person name="Eustaquio A.S."/>
        </authorList>
    </citation>
    <scope>NUCLEOTIDE SEQUENCE [LARGE SCALE GENOMIC DNA]</scope>
    <source>
        <strain evidence="3 4">RL17-350-BIC-E</strain>
    </source>
</reference>
<dbReference type="SUPFAM" id="SSF50475">
    <property type="entry name" value="FMN-binding split barrel"/>
    <property type="match status" value="1"/>
</dbReference>
<keyword evidence="1" id="KW-0560">Oxidoreductase</keyword>
<dbReference type="InterPro" id="IPR050268">
    <property type="entry name" value="NADH-dep_flavin_reductase"/>
</dbReference>
<evidence type="ECO:0000256" key="1">
    <source>
        <dbReference type="ARBA" id="ARBA00023002"/>
    </source>
</evidence>
<gene>
    <name evidence="3" type="ORF">PQQ73_37775</name>
</gene>
<keyword evidence="4" id="KW-1185">Reference proteome</keyword>
<evidence type="ECO:0000313" key="4">
    <source>
        <dbReference type="Proteomes" id="UP001629392"/>
    </source>
</evidence>
<dbReference type="Gene3D" id="2.30.110.10">
    <property type="entry name" value="Electron Transport, Fmn-binding Protein, Chain A"/>
    <property type="match status" value="1"/>
</dbReference>
<evidence type="ECO:0000259" key="2">
    <source>
        <dbReference type="SMART" id="SM00903"/>
    </source>
</evidence>
<dbReference type="RefSeq" id="WP_408150934.1">
    <property type="nucleotide sequence ID" value="NZ_JAQQCL010000086.1"/>
</dbReference>
<feature type="domain" description="Flavin reductase like" evidence="2">
    <location>
        <begin position="24"/>
        <end position="171"/>
    </location>
</feature>
<accession>A0ABW9ESE3</accession>